<comment type="caution">
    <text evidence="4">The sequence shown here is derived from an EMBL/GenBank/DDBJ whole genome shotgun (WGS) entry which is preliminary data.</text>
</comment>
<dbReference type="OrthoDB" id="41445at2"/>
<evidence type="ECO:0000313" key="5">
    <source>
        <dbReference type="Proteomes" id="UP000276128"/>
    </source>
</evidence>
<evidence type="ECO:0000313" key="4">
    <source>
        <dbReference type="EMBL" id="RTE10629.1"/>
    </source>
</evidence>
<feature type="signal peptide" evidence="2">
    <location>
        <begin position="1"/>
        <end position="24"/>
    </location>
</feature>
<dbReference type="PANTHER" id="PTHR32305">
    <property type="match status" value="1"/>
</dbReference>
<dbReference type="EMBL" id="RXHU01000015">
    <property type="protein sequence ID" value="RTE10629.1"/>
    <property type="molecule type" value="Genomic_DNA"/>
</dbReference>
<dbReference type="Pfam" id="PF05593">
    <property type="entry name" value="RHS_repeat"/>
    <property type="match status" value="3"/>
</dbReference>
<feature type="chain" id="PRO_5018566167" evidence="2">
    <location>
        <begin position="25"/>
        <end position="1771"/>
    </location>
</feature>
<dbReference type="InterPro" id="IPR031325">
    <property type="entry name" value="RHS_repeat"/>
</dbReference>
<keyword evidence="5" id="KW-1185">Reference proteome</keyword>
<protein>
    <submittedName>
        <fullName evidence="4">RHS repeat protein</fullName>
    </submittedName>
</protein>
<dbReference type="InterPro" id="IPR006530">
    <property type="entry name" value="YD"/>
</dbReference>
<accession>A0A3S0CCC6</accession>
<dbReference type="NCBIfam" id="TIGR01643">
    <property type="entry name" value="YD_repeat_2x"/>
    <property type="match status" value="6"/>
</dbReference>
<keyword evidence="2" id="KW-0732">Signal</keyword>
<dbReference type="InterPro" id="IPR056823">
    <property type="entry name" value="TEN-like_YD-shell"/>
</dbReference>
<feature type="domain" description="Teneurin-like YD-shell" evidence="3">
    <location>
        <begin position="1001"/>
        <end position="1247"/>
    </location>
</feature>
<evidence type="ECO:0000256" key="1">
    <source>
        <dbReference type="ARBA" id="ARBA00022737"/>
    </source>
</evidence>
<dbReference type="Pfam" id="PF25023">
    <property type="entry name" value="TEN_YD-shell"/>
    <property type="match status" value="1"/>
</dbReference>
<dbReference type="NCBIfam" id="TIGR03696">
    <property type="entry name" value="Rhs_assc_core"/>
    <property type="match status" value="1"/>
</dbReference>
<dbReference type="InterPro" id="IPR022385">
    <property type="entry name" value="Rhs_assc_core"/>
</dbReference>
<proteinExistence type="predicted"/>
<evidence type="ECO:0000256" key="2">
    <source>
        <dbReference type="SAM" id="SignalP"/>
    </source>
</evidence>
<dbReference type="Proteomes" id="UP000276128">
    <property type="component" value="Unassembled WGS sequence"/>
</dbReference>
<organism evidence="4 5">
    <name type="scientific">Paenibacillus whitsoniae</name>
    <dbReference type="NCBI Taxonomy" id="2496558"/>
    <lineage>
        <taxon>Bacteria</taxon>
        <taxon>Bacillati</taxon>
        <taxon>Bacillota</taxon>
        <taxon>Bacilli</taxon>
        <taxon>Bacillales</taxon>
        <taxon>Paenibacillaceae</taxon>
        <taxon>Paenibacillus</taxon>
    </lineage>
</organism>
<dbReference type="PANTHER" id="PTHR32305:SF15">
    <property type="entry name" value="PROTEIN RHSA-RELATED"/>
    <property type="match status" value="1"/>
</dbReference>
<dbReference type="RefSeq" id="WP_126140092.1">
    <property type="nucleotide sequence ID" value="NZ_RXHU01000015.1"/>
</dbReference>
<dbReference type="Gene3D" id="2.180.10.10">
    <property type="entry name" value="RHS repeat-associated core"/>
    <property type="match status" value="3"/>
</dbReference>
<dbReference type="InterPro" id="IPR050708">
    <property type="entry name" value="T6SS_VgrG/RHS"/>
</dbReference>
<gene>
    <name evidence="4" type="ORF">EJQ19_04970</name>
</gene>
<sequence>MKKWISLTLVITFVLSLFLPSAEAAGISNHGILSKKIQRVTQKNEEAVKEFPDAKADIITIPWLSQAFQQKEETLIAEVNKGYSLQQLFQALQQSKDNGQSLDTVLNAIAPEPREKDLDIHTSIRNVEKQLVSTSEKLSTSKQAKSALPERAASVRIDADSKVVEGESTVAVEVYQAKSSPLKQAMASSANSAPELPNLASTYDEAAANKMTFHTDNAPYSVSNGSEHISTVDGSLTLNYTDLTLPGRNGLSFSLNRTYNSSAATYFDNDVKWKQYQRKWFYPVVQLYVDKVDPSTGFRSSSGLPPALIYMDPYYFQYDNIIWGVTPPAYFAYEYADETNALASVQNEVAQYHNNLPYYAPWQGGISGYGKAIWYMNYPTGQVIELPYLHDNLTAGYKNIPSPAANDTRFPLGKGWSWDISYIRFKDSKRFISIAGSGTYEISGSNQLIGYPWKDLSFAPDPATKNVNGKTSSYVLRSTNGVSQYFSSDGKLIQISDNYDNAIQFYYANVSPYGEVLVKVTDALDNAIQIAYSTTEVTLTLNDQTVTYHKGPWADKEFLGSVTDAQGRTTSYGYSGAETKYNLLGSGYEDGSNYNLLLTQVVHPTQAQTTYTYGSYRKSIGSTASEDTWFVQSREDLIDYSDGTQVKSNHNDFTYGNPGNYGVDTTFTNTVSDGLVTTSYTFNKDFIDANTPDVYYNTTITQQSGTQIVTTTNTFDDPAKMRPVPLATSKSVTVQGTTGQALTSSVTYDDYGNVLTSIDPLGVTTTFTYDAQHLLASSAAPVSSSLTKYTAYTRNAQGSITGMTVRENNASGAIKQNVAYDLDAYGNIVGINITDDARTVHITNEYGAAYNFGFPTKQIAQVTDAEGQISTIASNMEYNKVTGQLTTLIDGRGNALSNTYDKLGRVTKQRMQDNSETNIVYDDVLNKITTTDALGKITEAIFNPFGWKTAETLGLGYATYGYDSYGRKTWDQDAKGHQTQYAYDAWGRLTSTTHADQSASSVQYDDVAQTMTTTDEENNTIREVHDLLGRVIRKEEIKPNETIVLSSYEYDWQGNLTKTTDAANHSTVYEYDILNRLVSATDAEGKVTRYTYSTANNLIEIQYPDGQKTQKHYDELGRLISSTNPLGQQEKMFYDANSNLIRSVDAKNQTTTYTYNNRNFLMNSSTPMESISYTYDVMGKRLSMTDGTGTTQYSYYNSARLRDILYPDGTMLDLEYDVQDVSIKYVAFDYRLEFEYDNRNRLTSTLIQGTDHVEGDQWFVYNAGLAQRQYRKNSQISQVSYHGGLWTQTNTYDGFNLSSISYAKAGQSLSYSYTYDHNRNIIGKNENGESSSFTYDPLQRIQTSSQFNETYAYDNRGNRQVLTSSSMPELRGATYTYDDRNRLTSATTASGETVTYRYNGDGLLFERTENGVTSRYYYDEQGNLFREGTVNASGQFQLRASYIYDGGTLAARFDAATQTMQYYVRNGHGDITELTDELGQTLNAYSYDIWGNPLTIQETVPQPFRYSGEFWDDTTGLQYLRARWYDPSMGRFINEDTYEGQLSNPLSLNLYTYVDNNPLTRVDPTGNSYERIEVQTFINIARLEGASSQAWWDVRSTMGIEARKNILNSLTDNNQFKYLFNMATLNHYDPNENTLENANWAQEELIKMYDSITQNEEAADSAMGFSGTIKFVGKAASLIKNEIGLVKAAEKMGKNQMVQKEADELVAKFLSGNTNPGLGTKNLFKDIYYLRGDEGARVFYRMANGEMQILAKSSKANEDKVIKILTDIYGR</sequence>
<reference evidence="4 5" key="1">
    <citation type="submission" date="2018-12" db="EMBL/GenBank/DDBJ databases">
        <title>Bacillus ochoae sp. nov., Paenibacillus whitsoniae sp. nov., Paenibacillus spiritus sp. nov. Isolated from the Mars Exploration Rover during spacecraft assembly.</title>
        <authorList>
            <person name="Seuylemezian A."/>
            <person name="Vaishampayan P."/>
        </authorList>
    </citation>
    <scope>NUCLEOTIDE SEQUENCE [LARGE SCALE GENOMIC DNA]</scope>
    <source>
        <strain evidence="4 5">MER 54</strain>
    </source>
</reference>
<name>A0A3S0CCC6_9BACL</name>
<evidence type="ECO:0000259" key="3">
    <source>
        <dbReference type="Pfam" id="PF25023"/>
    </source>
</evidence>
<keyword evidence="1" id="KW-0677">Repeat</keyword>